<feature type="region of interest" description="Disordered" evidence="1">
    <location>
        <begin position="875"/>
        <end position="904"/>
    </location>
</feature>
<dbReference type="EMBL" id="JAAAID010001212">
    <property type="protein sequence ID" value="KAG0011081.1"/>
    <property type="molecule type" value="Genomic_DNA"/>
</dbReference>
<dbReference type="GO" id="GO:0005697">
    <property type="term" value="C:telomerase holoenzyme complex"/>
    <property type="evidence" value="ECO:0007669"/>
    <property type="project" value="TreeGrafter"/>
</dbReference>
<feature type="region of interest" description="Disordered" evidence="1">
    <location>
        <begin position="671"/>
        <end position="760"/>
    </location>
</feature>
<dbReference type="Pfam" id="PF10373">
    <property type="entry name" value="EST1_DNA_bind"/>
    <property type="match status" value="1"/>
</dbReference>
<feature type="region of interest" description="Disordered" evidence="1">
    <location>
        <begin position="84"/>
        <end position="125"/>
    </location>
</feature>
<feature type="compositionally biased region" description="Basic and acidic residues" evidence="1">
    <location>
        <begin position="95"/>
        <end position="109"/>
    </location>
</feature>
<feature type="domain" description="Telomerase activating protein Est1-like N-terminal" evidence="3">
    <location>
        <begin position="62"/>
        <end position="209"/>
    </location>
</feature>
<dbReference type="Gene3D" id="1.25.40.10">
    <property type="entry name" value="Tetratricopeptide repeat domain"/>
    <property type="match status" value="1"/>
</dbReference>
<evidence type="ECO:0008006" key="6">
    <source>
        <dbReference type="Google" id="ProtNLM"/>
    </source>
</evidence>
<name>A0A9P6SY87_9FUNG</name>
<dbReference type="Proteomes" id="UP000703661">
    <property type="component" value="Unassembled WGS sequence"/>
</dbReference>
<organism evidence="4 5">
    <name type="scientific">Entomortierella chlamydospora</name>
    <dbReference type="NCBI Taxonomy" id="101097"/>
    <lineage>
        <taxon>Eukaryota</taxon>
        <taxon>Fungi</taxon>
        <taxon>Fungi incertae sedis</taxon>
        <taxon>Mucoromycota</taxon>
        <taxon>Mortierellomycotina</taxon>
        <taxon>Mortierellomycetes</taxon>
        <taxon>Mortierellales</taxon>
        <taxon>Mortierellaceae</taxon>
        <taxon>Entomortierella</taxon>
    </lineage>
</organism>
<feature type="region of interest" description="Disordered" evidence="1">
    <location>
        <begin position="589"/>
        <end position="619"/>
    </location>
</feature>
<evidence type="ECO:0000259" key="3">
    <source>
        <dbReference type="Pfam" id="PF10374"/>
    </source>
</evidence>
<dbReference type="GO" id="GO:0042162">
    <property type="term" value="F:telomeric DNA binding"/>
    <property type="evidence" value="ECO:0007669"/>
    <property type="project" value="TreeGrafter"/>
</dbReference>
<dbReference type="AlphaFoldDB" id="A0A9P6SY87"/>
<feature type="compositionally biased region" description="Acidic residues" evidence="1">
    <location>
        <begin position="678"/>
        <end position="698"/>
    </location>
</feature>
<sequence length="904" mass="102248">MTDDPQALWLDRYRSTQEQERNLKELLHQKGATGVTLARDRLREEYERLILTNIVLAQSKEIESALWKNVFYIVIDGYRRKLATLGRPEPSNDQQDGRRDNRRDRDGGRSRPHGTRGNKPPVPSVEFRKVSTKFRAFIQEATGFYHRLIQNLASCYDLNESGASIQAFPIGDKRPDLEITDAARQCAISSCHKCYIFLGDLARYRQTYNDSPKKNWSAARDYYNEARNLLPSSGNPYNQLAVIATFAPNNFLALYFYYRSLAVRIPFNTARNNIKVLIQKMAADPENSKKFVREERPNDRHAANTKDSSQLDDFLAKFILQHGALFVSNIDKFDSELMGGALEKLILDRQIDQDLMLKIQIINMSSLYTKCYIPDESQTASPEQQIESERQALELILGMFATILRYSTDDLEQHKNGDHKNNGRPADYLPSNVHRSMSTLRLSLKWMQVNIHHVKRLSDGLSEKQKERFQLDQIFSDLATFLTILGQFHPYSEDTIFCRDVLKEDAELQGFSALKRAIDERPLSIIPPSRISPKAEMQMRIADMFQDALTLAKIEWLDFYSKTVELEDGKQGLRFSIEREEDDDVTVSAIHPAAGEPLVGSEDEEEETDYEREAGDEDLNPFHIGKANRNGQNVSSAPTRARFEAGEDVPLDQDTNQRHAVAALLSDDDNNLSLIVGNDDDDDDDDDNHDDEEEDEEVVLFTGRSSAVVGKPTPKPAHLKTTTGVIGAGRRGSMSPTGSNQSSPGMDVNGPSQFRSTHQSPTVDSLFGGFQFGVADDWRNSISSLRTSPTSNSNNTWGGISTNSLGNGTISPTLYEPRDANFFGFTSIPARGPPGLGFSTSPLPANPSGFLDEEQFFQHQHQYRAHVRPRYQYQTHALQQPRQSRFYQRGENGTTQTMRSGDWR</sequence>
<protein>
    <recommendedName>
        <fullName evidence="6">Telomerase activating protein est1</fullName>
    </recommendedName>
</protein>
<evidence type="ECO:0000313" key="5">
    <source>
        <dbReference type="Proteomes" id="UP000703661"/>
    </source>
</evidence>
<evidence type="ECO:0000256" key="1">
    <source>
        <dbReference type="SAM" id="MobiDB-lite"/>
    </source>
</evidence>
<reference evidence="4" key="1">
    <citation type="journal article" date="2020" name="Fungal Divers.">
        <title>Resolving the Mortierellaceae phylogeny through synthesis of multi-gene phylogenetics and phylogenomics.</title>
        <authorList>
            <person name="Vandepol N."/>
            <person name="Liber J."/>
            <person name="Desiro A."/>
            <person name="Na H."/>
            <person name="Kennedy M."/>
            <person name="Barry K."/>
            <person name="Grigoriev I.V."/>
            <person name="Miller A.N."/>
            <person name="O'Donnell K."/>
            <person name="Stajich J.E."/>
            <person name="Bonito G."/>
        </authorList>
    </citation>
    <scope>NUCLEOTIDE SEQUENCE</scope>
    <source>
        <strain evidence="4">NRRL 2769</strain>
    </source>
</reference>
<dbReference type="PANTHER" id="PTHR15696:SF0">
    <property type="entry name" value="TELOMERASE-BINDING PROTEIN EST1A"/>
    <property type="match status" value="1"/>
</dbReference>
<dbReference type="PANTHER" id="PTHR15696">
    <property type="entry name" value="SMG-7 SUPPRESSOR WITH MORPHOLOGICAL EFFECT ON GENITALIA PROTEIN 7"/>
    <property type="match status" value="1"/>
</dbReference>
<keyword evidence="5" id="KW-1185">Reference proteome</keyword>
<feature type="compositionally biased region" description="Acidic residues" evidence="1">
    <location>
        <begin position="601"/>
        <end position="619"/>
    </location>
</feature>
<dbReference type="InterPro" id="IPR019458">
    <property type="entry name" value="Est1-like_N"/>
</dbReference>
<dbReference type="GO" id="GO:0000184">
    <property type="term" value="P:nuclear-transcribed mRNA catabolic process, nonsense-mediated decay"/>
    <property type="evidence" value="ECO:0007669"/>
    <property type="project" value="TreeGrafter"/>
</dbReference>
<dbReference type="Pfam" id="PF10374">
    <property type="entry name" value="EST1"/>
    <property type="match status" value="1"/>
</dbReference>
<feature type="compositionally biased region" description="Polar residues" evidence="1">
    <location>
        <begin position="734"/>
        <end position="760"/>
    </location>
</feature>
<dbReference type="InterPro" id="IPR045153">
    <property type="entry name" value="Est1/Ebs1-like"/>
</dbReference>
<comment type="caution">
    <text evidence="4">The sequence shown here is derived from an EMBL/GenBank/DDBJ whole genome shotgun (WGS) entry which is preliminary data.</text>
</comment>
<gene>
    <name evidence="4" type="ORF">BGZ80_000966</name>
</gene>
<evidence type="ECO:0000313" key="4">
    <source>
        <dbReference type="EMBL" id="KAG0011081.1"/>
    </source>
</evidence>
<dbReference type="InterPro" id="IPR011990">
    <property type="entry name" value="TPR-like_helical_dom_sf"/>
</dbReference>
<dbReference type="GO" id="GO:0070034">
    <property type="term" value="F:telomerase RNA binding"/>
    <property type="evidence" value="ECO:0007669"/>
    <property type="project" value="TreeGrafter"/>
</dbReference>
<feature type="domain" description="DNA/RNA-binding" evidence="2">
    <location>
        <begin position="219"/>
        <end position="516"/>
    </location>
</feature>
<dbReference type="InterPro" id="IPR018834">
    <property type="entry name" value="DNA/RNA-bd_Est1-type"/>
</dbReference>
<accession>A0A9P6SY87</accession>
<proteinExistence type="predicted"/>
<evidence type="ECO:0000259" key="2">
    <source>
        <dbReference type="Pfam" id="PF10373"/>
    </source>
</evidence>
<dbReference type="SUPFAM" id="SSF48452">
    <property type="entry name" value="TPR-like"/>
    <property type="match status" value="1"/>
</dbReference>